<accession>A0AA39ZXJ9</accession>
<protein>
    <submittedName>
        <fullName evidence="2">Uncharacterized protein</fullName>
    </submittedName>
</protein>
<dbReference type="EMBL" id="JAUKUA010000007">
    <property type="protein sequence ID" value="KAK0705493.1"/>
    <property type="molecule type" value="Genomic_DNA"/>
</dbReference>
<dbReference type="Proteomes" id="UP001172102">
    <property type="component" value="Unassembled WGS sequence"/>
</dbReference>
<feature type="region of interest" description="Disordered" evidence="1">
    <location>
        <begin position="1"/>
        <end position="25"/>
    </location>
</feature>
<evidence type="ECO:0000313" key="3">
    <source>
        <dbReference type="Proteomes" id="UP001172102"/>
    </source>
</evidence>
<evidence type="ECO:0000256" key="1">
    <source>
        <dbReference type="SAM" id="MobiDB-lite"/>
    </source>
</evidence>
<name>A0AA39ZXJ9_9PEZI</name>
<reference evidence="2" key="1">
    <citation type="submission" date="2023-06" db="EMBL/GenBank/DDBJ databases">
        <title>Genome-scale phylogeny and comparative genomics of the fungal order Sordariales.</title>
        <authorList>
            <consortium name="Lawrence Berkeley National Laboratory"/>
            <person name="Hensen N."/>
            <person name="Bonometti L."/>
            <person name="Westerberg I."/>
            <person name="Brannstrom I.O."/>
            <person name="Guillou S."/>
            <person name="Cros-Aarteil S."/>
            <person name="Calhoun S."/>
            <person name="Haridas S."/>
            <person name="Kuo A."/>
            <person name="Mondo S."/>
            <person name="Pangilinan J."/>
            <person name="Riley R."/>
            <person name="Labutti K."/>
            <person name="Andreopoulos B."/>
            <person name="Lipzen A."/>
            <person name="Chen C."/>
            <person name="Yanf M."/>
            <person name="Daum C."/>
            <person name="Ng V."/>
            <person name="Clum A."/>
            <person name="Steindorff A."/>
            <person name="Ohm R."/>
            <person name="Martin F."/>
            <person name="Silar P."/>
            <person name="Natvig D."/>
            <person name="Lalanne C."/>
            <person name="Gautier V."/>
            <person name="Ament-Velasquez S.L."/>
            <person name="Kruys A."/>
            <person name="Hutchinson M.I."/>
            <person name="Powell A.J."/>
            <person name="Barry K."/>
            <person name="Miller A.N."/>
            <person name="Grigoriev I.V."/>
            <person name="Debuchy R."/>
            <person name="Gladieux P."/>
            <person name="Thoren M.H."/>
            <person name="Johannesson H."/>
        </authorList>
    </citation>
    <scope>NUCLEOTIDE SEQUENCE</scope>
    <source>
        <strain evidence="2">SMH4607-1</strain>
    </source>
</reference>
<organism evidence="2 3">
    <name type="scientific">Lasiosphaeris hirsuta</name>
    <dbReference type="NCBI Taxonomy" id="260670"/>
    <lineage>
        <taxon>Eukaryota</taxon>
        <taxon>Fungi</taxon>
        <taxon>Dikarya</taxon>
        <taxon>Ascomycota</taxon>
        <taxon>Pezizomycotina</taxon>
        <taxon>Sordariomycetes</taxon>
        <taxon>Sordariomycetidae</taxon>
        <taxon>Sordariales</taxon>
        <taxon>Lasiosphaeriaceae</taxon>
        <taxon>Lasiosphaeris</taxon>
    </lineage>
</organism>
<evidence type="ECO:0000313" key="2">
    <source>
        <dbReference type="EMBL" id="KAK0705493.1"/>
    </source>
</evidence>
<feature type="compositionally biased region" description="Pro residues" evidence="1">
    <location>
        <begin position="10"/>
        <end position="25"/>
    </location>
</feature>
<sequence length="240" mass="27261">MQSEDESEYEPPPPTVLTLPRRPPTPRLRVTPHGLVYVVVCHRQPKVTLCLRCVESPKGVGYFMPAPGERVISSLAQYIGENREQIGNIAILAHLPCSCWEDLGYLPYKYKLNRFNRIVPVSDELKRVFAQLERLCGVDDAHVRANTIGWERFGLNMLLQWERHERLMDVAAFPRHGSVTAEHQVEGTRQYGQKFFLDNSALMVQMAQQSPHLAALLNNFRSITIPATFRKLLSSQVGLG</sequence>
<keyword evidence="3" id="KW-1185">Reference proteome</keyword>
<dbReference type="AlphaFoldDB" id="A0AA39ZXJ9"/>
<proteinExistence type="predicted"/>
<gene>
    <name evidence="2" type="ORF">B0H67DRAFT_558090</name>
</gene>
<comment type="caution">
    <text evidence="2">The sequence shown here is derived from an EMBL/GenBank/DDBJ whole genome shotgun (WGS) entry which is preliminary data.</text>
</comment>